<gene>
    <name evidence="2" type="ORF">MAR_015790</name>
</gene>
<organism evidence="2 3">
    <name type="scientific">Mya arenaria</name>
    <name type="common">Soft-shell clam</name>
    <dbReference type="NCBI Taxonomy" id="6604"/>
    <lineage>
        <taxon>Eukaryota</taxon>
        <taxon>Metazoa</taxon>
        <taxon>Spiralia</taxon>
        <taxon>Lophotrochozoa</taxon>
        <taxon>Mollusca</taxon>
        <taxon>Bivalvia</taxon>
        <taxon>Autobranchia</taxon>
        <taxon>Heteroconchia</taxon>
        <taxon>Euheterodonta</taxon>
        <taxon>Imparidentia</taxon>
        <taxon>Neoheterodontei</taxon>
        <taxon>Myida</taxon>
        <taxon>Myoidea</taxon>
        <taxon>Myidae</taxon>
        <taxon>Mya</taxon>
    </lineage>
</organism>
<feature type="non-terminal residue" evidence="2">
    <location>
        <position position="271"/>
    </location>
</feature>
<proteinExistence type="predicted"/>
<evidence type="ECO:0000256" key="1">
    <source>
        <dbReference type="SAM" id="MobiDB-lite"/>
    </source>
</evidence>
<protein>
    <submittedName>
        <fullName evidence="2">Uncharacterized protein</fullName>
    </submittedName>
</protein>
<evidence type="ECO:0000313" key="2">
    <source>
        <dbReference type="EMBL" id="WAR21816.1"/>
    </source>
</evidence>
<dbReference type="Proteomes" id="UP001164746">
    <property type="component" value="Chromosome 12"/>
</dbReference>
<feature type="compositionally biased region" description="Polar residues" evidence="1">
    <location>
        <begin position="215"/>
        <end position="235"/>
    </location>
</feature>
<sequence length="271" mass="30313">NLQGVSAFKHTTTTMYLKQDSPETEDSPSMVVSAALPPTVDVLTMQRITVVPTGRGVSCRPPRPPCWRDFMPSGSASECEFTDIGKVTRSAPESLSSNYQITSKTNKPKRVRAKLHRTHSQFAIDECDLPADDLTVTLADTTPVDIGLVRESSFNEQIEQEDNNRKCQSWLNNIEASQPLEDVSCYKLCDHEGEAISIEVPDDTNTYFHEHSDEQSTSSGSNKHITVPNNKTNNETYSYERLNENVTWMHSNDVRVKHTSSFKGEEIINTG</sequence>
<keyword evidence="3" id="KW-1185">Reference proteome</keyword>
<evidence type="ECO:0000313" key="3">
    <source>
        <dbReference type="Proteomes" id="UP001164746"/>
    </source>
</evidence>
<accession>A0ABY7FM54</accession>
<dbReference type="EMBL" id="CP111023">
    <property type="protein sequence ID" value="WAR21816.1"/>
    <property type="molecule type" value="Genomic_DNA"/>
</dbReference>
<reference evidence="2" key="1">
    <citation type="submission" date="2022-11" db="EMBL/GenBank/DDBJ databases">
        <title>Centuries of genome instability and evolution in soft-shell clam transmissible cancer (bioRxiv).</title>
        <authorList>
            <person name="Hart S.F.M."/>
            <person name="Yonemitsu M.A."/>
            <person name="Giersch R.M."/>
            <person name="Beal B.F."/>
            <person name="Arriagada G."/>
            <person name="Davis B.W."/>
            <person name="Ostrander E.A."/>
            <person name="Goff S.P."/>
            <person name="Metzger M.J."/>
        </authorList>
    </citation>
    <scope>NUCLEOTIDE SEQUENCE</scope>
    <source>
        <strain evidence="2">MELC-2E11</strain>
        <tissue evidence="2">Siphon/mantle</tissue>
    </source>
</reference>
<name>A0ABY7FM54_MYAAR</name>
<feature type="region of interest" description="Disordered" evidence="1">
    <location>
        <begin position="206"/>
        <end position="235"/>
    </location>
</feature>